<evidence type="ECO:0000256" key="2">
    <source>
        <dbReference type="SAM" id="Phobius"/>
    </source>
</evidence>
<dbReference type="OrthoDB" id="1113942at2"/>
<dbReference type="InterPro" id="IPR011250">
    <property type="entry name" value="OMP/PagP_B-barrel"/>
</dbReference>
<feature type="compositionally biased region" description="Polar residues" evidence="1">
    <location>
        <begin position="161"/>
        <end position="178"/>
    </location>
</feature>
<dbReference type="Pfam" id="PF13568">
    <property type="entry name" value="OMP_b-brl_2"/>
    <property type="match status" value="1"/>
</dbReference>
<feature type="transmembrane region" description="Helical" evidence="2">
    <location>
        <begin position="44"/>
        <end position="66"/>
    </location>
</feature>
<feature type="region of interest" description="Disordered" evidence="1">
    <location>
        <begin position="82"/>
        <end position="187"/>
    </location>
</feature>
<protein>
    <submittedName>
        <fullName evidence="4">Outer membrane protein with beta-barrel domain</fullName>
    </submittedName>
</protein>
<feature type="domain" description="Outer membrane protein beta-barrel" evidence="3">
    <location>
        <begin position="274"/>
        <end position="454"/>
    </location>
</feature>
<feature type="compositionally biased region" description="Polar residues" evidence="1">
    <location>
        <begin position="121"/>
        <end position="132"/>
    </location>
</feature>
<evidence type="ECO:0000313" key="5">
    <source>
        <dbReference type="Proteomes" id="UP000289859"/>
    </source>
</evidence>
<feature type="compositionally biased region" description="Low complexity" evidence="1">
    <location>
        <begin position="133"/>
        <end position="160"/>
    </location>
</feature>
<keyword evidence="5" id="KW-1185">Reference proteome</keyword>
<keyword evidence="2" id="KW-0812">Transmembrane</keyword>
<accession>A0A4Q0PJ71</accession>
<dbReference type="Proteomes" id="UP000289859">
    <property type="component" value="Unassembled WGS sequence"/>
</dbReference>
<evidence type="ECO:0000256" key="1">
    <source>
        <dbReference type="SAM" id="MobiDB-lite"/>
    </source>
</evidence>
<feature type="compositionally biased region" description="Basic and acidic residues" evidence="1">
    <location>
        <begin position="84"/>
        <end position="100"/>
    </location>
</feature>
<dbReference type="RefSeq" id="WP_128764035.1">
    <property type="nucleotide sequence ID" value="NZ_JBHUOO010000003.1"/>
</dbReference>
<dbReference type="EMBL" id="QOVK01000001">
    <property type="protein sequence ID" value="RXG26371.1"/>
    <property type="molecule type" value="Genomic_DNA"/>
</dbReference>
<organism evidence="4 5">
    <name type="scientific">Leeuwenhoekiella polynyae</name>
    <dbReference type="NCBI Taxonomy" id="1550906"/>
    <lineage>
        <taxon>Bacteria</taxon>
        <taxon>Pseudomonadati</taxon>
        <taxon>Bacteroidota</taxon>
        <taxon>Flavobacteriia</taxon>
        <taxon>Flavobacteriales</taxon>
        <taxon>Flavobacteriaceae</taxon>
        <taxon>Leeuwenhoekiella</taxon>
    </lineage>
</organism>
<dbReference type="InterPro" id="IPR025665">
    <property type="entry name" value="Beta-barrel_OMP_2"/>
</dbReference>
<keyword evidence="2" id="KW-1133">Transmembrane helix</keyword>
<reference evidence="4 5" key="1">
    <citation type="submission" date="2018-07" db="EMBL/GenBank/DDBJ databases">
        <title>Leeuwenhoekiella genomics.</title>
        <authorList>
            <person name="Tahon G."/>
            <person name="Willems A."/>
        </authorList>
    </citation>
    <scope>NUCLEOTIDE SEQUENCE [LARGE SCALE GENOMIC DNA]</scope>
    <source>
        <strain evidence="4 5">LMG 29608</strain>
    </source>
</reference>
<gene>
    <name evidence="4" type="ORF">DSM02_366</name>
</gene>
<proteinExistence type="predicted"/>
<evidence type="ECO:0000259" key="3">
    <source>
        <dbReference type="Pfam" id="PF13568"/>
    </source>
</evidence>
<evidence type="ECO:0000313" key="4">
    <source>
        <dbReference type="EMBL" id="RXG26371.1"/>
    </source>
</evidence>
<sequence length="487" mass="53429">MKEQKNIDRLFQEKFKNFEAEPGDQVWANIAAQQQSKNKTIIPLWLKISGAAAALLLLFLAGNVWFTTNLNPEENPAVVIEETATDREKENTIEVTKKETPVVTSQETENNTESSEHLKNTHNASKNLGTTPKNNTVVSTKQNNSSSTKSTQNSSSEKSNILSQSGNDNDNAVANIPSSEIPKKDEVLTENTFVEKAEKTNEVAVADNTEETNVESETTIDPDALEKIANQSKEQAIAETEETSETISRWGISPMVAPVYYNSFGGSGIDAEFSKNKKSGDVNLSYGVQVSYAVNNRLTVRSGINRVDLGYKTEQVSFSPSIQPSTISSINYNDNAGLIQLSSSNKSSLVNSPSSNAAEFDTNTINSSNALNQQMGYIEIPVEAEYALINNKIGVQLIGGLSTLFLNNNSITLEEGNNIVSELGESNSLNGTSFSTNVGLGFDYKFTDRIQFNLEPMFKYQINAYNKSVSDFKPYYLGLYTGFSIKF</sequence>
<keyword evidence="2" id="KW-0472">Membrane</keyword>
<dbReference type="SUPFAM" id="SSF56925">
    <property type="entry name" value="OMPA-like"/>
    <property type="match status" value="1"/>
</dbReference>
<name>A0A4Q0PJ71_9FLAO</name>
<comment type="caution">
    <text evidence="4">The sequence shown here is derived from an EMBL/GenBank/DDBJ whole genome shotgun (WGS) entry which is preliminary data.</text>
</comment>
<dbReference type="AlphaFoldDB" id="A0A4Q0PJ71"/>